<dbReference type="Proteomes" id="UP001445076">
    <property type="component" value="Unassembled WGS sequence"/>
</dbReference>
<sequence>LSLFNLIFLMGGVYALQILTTFSRGHLERYNYTAKSFSMKTLVLVTNLQSLILDIMANYGAFPCISPYLPPQVYKQTVENSIYLLEMMVLGSYTYWHYHNRKFLYSN</sequence>
<reference evidence="6 7" key="1">
    <citation type="journal article" date="2024" name="BMC Genomics">
        <title>Genome assembly of redclaw crayfish (Cherax quadricarinatus) provides insights into its immune adaptation and hypoxia tolerance.</title>
        <authorList>
            <person name="Liu Z."/>
            <person name="Zheng J."/>
            <person name="Li H."/>
            <person name="Fang K."/>
            <person name="Wang S."/>
            <person name="He J."/>
            <person name="Zhou D."/>
            <person name="Weng S."/>
            <person name="Chi M."/>
            <person name="Gu Z."/>
            <person name="He J."/>
            <person name="Li F."/>
            <person name="Wang M."/>
        </authorList>
    </citation>
    <scope>NUCLEOTIDE SEQUENCE [LARGE SCALE GENOMIC DNA]</scope>
    <source>
        <strain evidence="6">ZL_2023a</strain>
    </source>
</reference>
<evidence type="ECO:0000256" key="4">
    <source>
        <dbReference type="ARBA" id="ARBA00023136"/>
    </source>
</evidence>
<dbReference type="Pfam" id="PF03619">
    <property type="entry name" value="Solute_trans_a"/>
    <property type="match status" value="1"/>
</dbReference>
<proteinExistence type="predicted"/>
<dbReference type="InterPro" id="IPR005178">
    <property type="entry name" value="Ostalpha/TMEM184C"/>
</dbReference>
<organism evidence="6 7">
    <name type="scientific">Cherax quadricarinatus</name>
    <name type="common">Australian red claw crayfish</name>
    <dbReference type="NCBI Taxonomy" id="27406"/>
    <lineage>
        <taxon>Eukaryota</taxon>
        <taxon>Metazoa</taxon>
        <taxon>Ecdysozoa</taxon>
        <taxon>Arthropoda</taxon>
        <taxon>Crustacea</taxon>
        <taxon>Multicrustacea</taxon>
        <taxon>Malacostraca</taxon>
        <taxon>Eumalacostraca</taxon>
        <taxon>Eucarida</taxon>
        <taxon>Decapoda</taxon>
        <taxon>Pleocyemata</taxon>
        <taxon>Astacidea</taxon>
        <taxon>Parastacoidea</taxon>
        <taxon>Parastacidae</taxon>
        <taxon>Cherax</taxon>
    </lineage>
</organism>
<evidence type="ECO:0000256" key="3">
    <source>
        <dbReference type="ARBA" id="ARBA00022989"/>
    </source>
</evidence>
<dbReference type="AlphaFoldDB" id="A0AAW0X9V2"/>
<keyword evidence="4" id="KW-0472">Membrane</keyword>
<protein>
    <submittedName>
        <fullName evidence="6">Uncharacterized protein</fullName>
    </submittedName>
</protein>
<feature type="non-terminal residue" evidence="6">
    <location>
        <position position="1"/>
    </location>
</feature>
<dbReference type="GO" id="GO:0016020">
    <property type="term" value="C:membrane"/>
    <property type="evidence" value="ECO:0007669"/>
    <property type="project" value="UniProtKB-SubCell"/>
</dbReference>
<keyword evidence="5" id="KW-0732">Signal</keyword>
<dbReference type="EMBL" id="JARKIK010000045">
    <property type="protein sequence ID" value="KAK8736056.1"/>
    <property type="molecule type" value="Genomic_DNA"/>
</dbReference>
<evidence type="ECO:0000313" key="6">
    <source>
        <dbReference type="EMBL" id="KAK8736056.1"/>
    </source>
</evidence>
<comment type="caution">
    <text evidence="6">The sequence shown here is derived from an EMBL/GenBank/DDBJ whole genome shotgun (WGS) entry which is preliminary data.</text>
</comment>
<feature type="chain" id="PRO_5043979450" evidence="5">
    <location>
        <begin position="16"/>
        <end position="107"/>
    </location>
</feature>
<feature type="signal peptide" evidence="5">
    <location>
        <begin position="1"/>
        <end position="15"/>
    </location>
</feature>
<keyword evidence="3" id="KW-1133">Transmembrane helix</keyword>
<name>A0AAW0X9V2_CHEQU</name>
<gene>
    <name evidence="6" type="ORF">OTU49_005209</name>
</gene>
<evidence type="ECO:0000256" key="5">
    <source>
        <dbReference type="SAM" id="SignalP"/>
    </source>
</evidence>
<accession>A0AAW0X9V2</accession>
<evidence type="ECO:0000313" key="7">
    <source>
        <dbReference type="Proteomes" id="UP001445076"/>
    </source>
</evidence>
<feature type="non-terminal residue" evidence="6">
    <location>
        <position position="107"/>
    </location>
</feature>
<keyword evidence="7" id="KW-1185">Reference proteome</keyword>
<evidence type="ECO:0000256" key="2">
    <source>
        <dbReference type="ARBA" id="ARBA00022692"/>
    </source>
</evidence>
<comment type="subcellular location">
    <subcellularLocation>
        <location evidence="1">Membrane</location>
        <topology evidence="1">Multi-pass membrane protein</topology>
    </subcellularLocation>
</comment>
<evidence type="ECO:0000256" key="1">
    <source>
        <dbReference type="ARBA" id="ARBA00004141"/>
    </source>
</evidence>
<keyword evidence="2" id="KW-0812">Transmembrane</keyword>